<dbReference type="SUPFAM" id="SSF110087">
    <property type="entry name" value="DR1885-like metal-binding protein"/>
    <property type="match status" value="1"/>
</dbReference>
<dbReference type="eggNOG" id="COG2847">
    <property type="taxonomic scope" value="Bacteria"/>
</dbReference>
<evidence type="ECO:0000313" key="4">
    <source>
        <dbReference type="Proteomes" id="UP000000387"/>
    </source>
</evidence>
<proteinExistence type="predicted"/>
<dbReference type="EMBL" id="CP002280">
    <property type="protein sequence ID" value="ADP40747.1"/>
    <property type="molecule type" value="Genomic_DNA"/>
</dbReference>
<evidence type="ECO:0000313" key="3">
    <source>
        <dbReference type="EMBL" id="ADP40747.1"/>
    </source>
</evidence>
<dbReference type="RefSeq" id="WP_013398500.1">
    <property type="nucleotide sequence ID" value="NC_014643.1"/>
</dbReference>
<feature type="chain" id="PRO_5039551682" description="Copper chaperone PCu(A)C" evidence="2">
    <location>
        <begin position="20"/>
        <end position="267"/>
    </location>
</feature>
<organism evidence="3 4">
    <name type="scientific">Rothia dentocariosa (strain ATCC 17931 / CDC X599 / XDIA)</name>
    <dbReference type="NCBI Taxonomy" id="762948"/>
    <lineage>
        <taxon>Bacteria</taxon>
        <taxon>Bacillati</taxon>
        <taxon>Actinomycetota</taxon>
        <taxon>Actinomycetes</taxon>
        <taxon>Micrococcales</taxon>
        <taxon>Micrococcaceae</taxon>
        <taxon>Rothia</taxon>
    </lineage>
</organism>
<feature type="compositionally biased region" description="Low complexity" evidence="1">
    <location>
        <begin position="184"/>
        <end position="202"/>
    </location>
</feature>
<feature type="signal peptide" evidence="2">
    <location>
        <begin position="1"/>
        <end position="19"/>
    </location>
</feature>
<dbReference type="InterPro" id="IPR036182">
    <property type="entry name" value="PCuAC_sf"/>
</dbReference>
<dbReference type="InterPro" id="IPR007410">
    <property type="entry name" value="LpqE-like"/>
</dbReference>
<feature type="region of interest" description="Disordered" evidence="1">
    <location>
        <begin position="169"/>
        <end position="267"/>
    </location>
</feature>
<evidence type="ECO:0000256" key="2">
    <source>
        <dbReference type="SAM" id="SignalP"/>
    </source>
</evidence>
<sequence length="267" mass="27529">MKKFQAHHKLMALSSVALAGILTLNACGSTNTNSDSSASATSSSSAAASGSAQSSSGPIKIENTWAKATDGGMTGVFGKITNTSDHDVKVVSATSTATDEVQLHTTVKDSNGSTKMQQVQEFMVKAGETLELKPGGNHIMLMGLNCSLSAGASTTVTLKTEDGATLEFKPEARDYSGAKEEYQGDAQSTGSASADASASASGDSHDGHEHSHEHGHGDGEHSDHEHSHGDGEHSDHEHGTHEHGEHSDHDHMSGEASGSASAKPQCK</sequence>
<accession>E3H544</accession>
<protein>
    <recommendedName>
        <fullName evidence="5">Copper chaperone PCu(A)C</fullName>
    </recommendedName>
</protein>
<dbReference type="HOGENOM" id="CLU_100939_0_1_11"/>
<feature type="compositionally biased region" description="Basic and acidic residues" evidence="1">
    <location>
        <begin position="203"/>
        <end position="253"/>
    </location>
</feature>
<dbReference type="GeneID" id="29742995"/>
<dbReference type="Gene3D" id="2.60.40.1890">
    <property type="entry name" value="PCu(A)C copper chaperone"/>
    <property type="match status" value="1"/>
</dbReference>
<dbReference type="KEGG" id="rdn:HMPREF0733_11290"/>
<gene>
    <name evidence="3" type="ordered locus">HMPREF0733_11290</name>
</gene>
<dbReference type="PANTHER" id="PTHR36302:SF1">
    <property type="entry name" value="COPPER CHAPERONE PCU(A)C"/>
    <property type="match status" value="1"/>
</dbReference>
<dbReference type="Proteomes" id="UP000000387">
    <property type="component" value="Chromosome"/>
</dbReference>
<dbReference type="PANTHER" id="PTHR36302">
    <property type="entry name" value="BLR7088 PROTEIN"/>
    <property type="match status" value="1"/>
</dbReference>
<feature type="compositionally biased region" description="Basic and acidic residues" evidence="1">
    <location>
        <begin position="169"/>
        <end position="182"/>
    </location>
</feature>
<reference evidence="4" key="1">
    <citation type="submission" date="2010-10" db="EMBL/GenBank/DDBJ databases">
        <title>The complete genome of Rothia dentocariosa ATCC 17931.</title>
        <authorList>
            <person name="Muzny D."/>
            <person name="Qin X."/>
            <person name="Buhay C."/>
            <person name="Dugan-Rocha S."/>
            <person name="Ding Y."/>
            <person name="Chen G."/>
            <person name="Hawes A."/>
            <person name="Holder M."/>
            <person name="Jhangiani S."/>
            <person name="Johnson A."/>
            <person name="Khan Z."/>
            <person name="Li Z."/>
            <person name="Liu W."/>
            <person name="Liu X."/>
            <person name="Perez L."/>
            <person name="Shen H."/>
            <person name="Wang Q."/>
            <person name="Watt J."/>
            <person name="Xi L."/>
            <person name="Xin Y."/>
            <person name="Zhou J."/>
            <person name="Deng J."/>
            <person name="Jiang H."/>
            <person name="Liu Y."/>
            <person name="Qu J."/>
            <person name="Song X.-Z."/>
            <person name="Zhang L."/>
            <person name="Villasana D."/>
            <person name="Johnson A."/>
            <person name="Liu J."/>
            <person name="Liyanage D."/>
            <person name="Lorensuhewa L."/>
            <person name="Robinson T."/>
            <person name="Song A."/>
            <person name="Song B.-B."/>
            <person name="Dinh H."/>
            <person name="Thornton R."/>
            <person name="Coyle M."/>
            <person name="Francisco L."/>
            <person name="Jackson L."/>
            <person name="Javaid M."/>
            <person name="Korchina V."/>
            <person name="Kovar C."/>
            <person name="Mata R."/>
            <person name="Mathew T."/>
            <person name="Ngo R."/>
            <person name="Nguyen L."/>
            <person name="Nguyen N."/>
            <person name="Okwuonu G."/>
            <person name="Ongeri F."/>
            <person name="Pham C."/>
            <person name="Simmons D."/>
            <person name="Wilczek-Boney K."/>
            <person name="Hale W."/>
            <person name="Jakkamsetti A."/>
            <person name="Pham P."/>
            <person name="Ruth R."/>
            <person name="San Lucas F."/>
            <person name="Warren J."/>
            <person name="Zhang J."/>
            <person name="Zhao Z."/>
            <person name="Zhou C."/>
            <person name="Zhu D."/>
            <person name="Lee S."/>
            <person name="Bess C."/>
            <person name="Blankenburg K."/>
            <person name="Forbes L."/>
            <person name="Fu Q."/>
            <person name="Gubbala S."/>
            <person name="Hirani K."/>
            <person name="Jayaseelan J.C."/>
            <person name="Lara F."/>
            <person name="Munidasa M."/>
            <person name="Palculict T."/>
            <person name="Patil S."/>
            <person name="Pu L.-L."/>
            <person name="Saada N."/>
            <person name="Tang L."/>
            <person name="Weissenberger G."/>
            <person name="Zhu Y."/>
            <person name="Hemphill L."/>
            <person name="Shang Y."/>
            <person name="Youmans B."/>
            <person name="Ayvaz T."/>
            <person name="Ross M."/>
            <person name="Santibanez J."/>
            <person name="Aqrawi P."/>
            <person name="Gross S."/>
            <person name="Joshi V."/>
            <person name="Fowler G."/>
            <person name="Nazareth L."/>
            <person name="Reid J."/>
            <person name="Worley K."/>
            <person name="Petrosino J."/>
            <person name="Highlander S."/>
            <person name="Gibbs R."/>
        </authorList>
    </citation>
    <scope>NUCLEOTIDE SEQUENCE [LARGE SCALE GENOMIC DNA]</scope>
    <source>
        <strain evidence="4">ATCC 17931 / CDC X599 / XDIA</strain>
    </source>
</reference>
<feature type="compositionally biased region" description="Polar residues" evidence="1">
    <location>
        <begin position="256"/>
        <end position="267"/>
    </location>
</feature>
<feature type="region of interest" description="Disordered" evidence="1">
    <location>
        <begin position="32"/>
        <end position="58"/>
    </location>
</feature>
<feature type="compositionally biased region" description="Low complexity" evidence="1">
    <location>
        <begin position="32"/>
        <end position="57"/>
    </location>
</feature>
<dbReference type="Pfam" id="PF04314">
    <property type="entry name" value="PCuAC"/>
    <property type="match status" value="1"/>
</dbReference>
<keyword evidence="2" id="KW-0732">Signal</keyword>
<evidence type="ECO:0008006" key="5">
    <source>
        <dbReference type="Google" id="ProtNLM"/>
    </source>
</evidence>
<dbReference type="InterPro" id="IPR058248">
    <property type="entry name" value="Lxx211020-like"/>
</dbReference>
<evidence type="ECO:0000256" key="1">
    <source>
        <dbReference type="SAM" id="MobiDB-lite"/>
    </source>
</evidence>
<dbReference type="AlphaFoldDB" id="E3H544"/>
<name>E3H544_ROTDC</name>